<dbReference type="CDD" id="cd06581">
    <property type="entry name" value="TM_PBP1_LivM_like"/>
    <property type="match status" value="1"/>
</dbReference>
<evidence type="ECO:0000256" key="7">
    <source>
        <dbReference type="SAM" id="Phobius"/>
    </source>
</evidence>
<dbReference type="RefSeq" id="WP_089309514.1">
    <property type="nucleotide sequence ID" value="NZ_FZNP01000001.1"/>
</dbReference>
<dbReference type="InterPro" id="IPR043428">
    <property type="entry name" value="LivM-like"/>
</dbReference>
<protein>
    <submittedName>
        <fullName evidence="8">Amino acid/amide ABC transporter membrane protein 2, HAAT family</fullName>
    </submittedName>
</protein>
<keyword evidence="9" id="KW-1185">Reference proteome</keyword>
<evidence type="ECO:0000256" key="5">
    <source>
        <dbReference type="ARBA" id="ARBA00023136"/>
    </source>
</evidence>
<evidence type="ECO:0000256" key="6">
    <source>
        <dbReference type="SAM" id="MobiDB-lite"/>
    </source>
</evidence>
<keyword evidence="2" id="KW-1003">Cell membrane</keyword>
<gene>
    <name evidence="8" type="ORF">SAMN06265355_10162</name>
</gene>
<feature type="compositionally biased region" description="Low complexity" evidence="6">
    <location>
        <begin position="310"/>
        <end position="321"/>
    </location>
</feature>
<dbReference type="Pfam" id="PF02653">
    <property type="entry name" value="BPD_transp_2"/>
    <property type="match status" value="1"/>
</dbReference>
<proteinExistence type="predicted"/>
<keyword evidence="3 7" id="KW-0812">Transmembrane</keyword>
<evidence type="ECO:0000256" key="1">
    <source>
        <dbReference type="ARBA" id="ARBA00004651"/>
    </source>
</evidence>
<reference evidence="9" key="1">
    <citation type="submission" date="2017-06" db="EMBL/GenBank/DDBJ databases">
        <authorList>
            <person name="Varghese N."/>
            <person name="Submissions S."/>
        </authorList>
    </citation>
    <scope>NUCLEOTIDE SEQUENCE [LARGE SCALE GENOMIC DNA]</scope>
    <source>
        <strain evidence="9">DSM 44485</strain>
    </source>
</reference>
<dbReference type="PANTHER" id="PTHR30482">
    <property type="entry name" value="HIGH-AFFINITY BRANCHED-CHAIN AMINO ACID TRANSPORT SYSTEM PERMEASE"/>
    <property type="match status" value="1"/>
</dbReference>
<keyword evidence="5 7" id="KW-0472">Membrane</keyword>
<keyword evidence="4 7" id="KW-1133">Transmembrane helix</keyword>
<dbReference type="EMBL" id="FZNP01000001">
    <property type="protein sequence ID" value="SNR22878.1"/>
    <property type="molecule type" value="Genomic_DNA"/>
</dbReference>
<comment type="subcellular location">
    <subcellularLocation>
        <location evidence="1">Cell membrane</location>
        <topology evidence="1">Multi-pass membrane protein</topology>
    </subcellularLocation>
</comment>
<evidence type="ECO:0000313" key="8">
    <source>
        <dbReference type="EMBL" id="SNR22878.1"/>
    </source>
</evidence>
<dbReference type="Proteomes" id="UP000198420">
    <property type="component" value="Unassembled WGS sequence"/>
</dbReference>
<feature type="transmembrane region" description="Helical" evidence="7">
    <location>
        <begin position="197"/>
        <end position="216"/>
    </location>
</feature>
<feature type="transmembrane region" description="Helical" evidence="7">
    <location>
        <begin position="142"/>
        <end position="161"/>
    </location>
</feature>
<feature type="region of interest" description="Disordered" evidence="6">
    <location>
        <begin position="303"/>
        <end position="328"/>
    </location>
</feature>
<organism evidence="8 9">
    <name type="scientific">Actinomadura mexicana</name>
    <dbReference type="NCBI Taxonomy" id="134959"/>
    <lineage>
        <taxon>Bacteria</taxon>
        <taxon>Bacillati</taxon>
        <taxon>Actinomycetota</taxon>
        <taxon>Actinomycetes</taxon>
        <taxon>Streptosporangiales</taxon>
        <taxon>Thermomonosporaceae</taxon>
        <taxon>Actinomadura</taxon>
    </lineage>
</organism>
<name>A0A238ULG1_9ACTN</name>
<evidence type="ECO:0000313" key="9">
    <source>
        <dbReference type="Proteomes" id="UP000198420"/>
    </source>
</evidence>
<sequence>MSAWLLFFAGVLCLAGIYATFAMILNLEAGWGGLWDLGLAGLIAVGAYFYVIVTSDSADIAFSPGWPMWLGILGAGIFTGFVAFVIGLPALRLRGEYFLITTFAFAEVTRQIITNETGITRGAFGFTQISRPFEGLVDVSNYPYVLLGIALVAVAGTYAVTRRIGRSPAGRALRAVRDNEVAALALGKDVAAARRRLFVLAGFLIGITAPVYVWYLSSLQPGLFTAEITFTAWTALVIGGIGSLRGPLVGAFLLTVLTSATQFLQVSPEQAATLSSLQPLIIGVALILILRFRPQGLITERADLDRARRGSPGSSSPVAGPLSRSAAK</sequence>
<feature type="transmembrane region" description="Helical" evidence="7">
    <location>
        <begin position="65"/>
        <end position="88"/>
    </location>
</feature>
<evidence type="ECO:0000256" key="4">
    <source>
        <dbReference type="ARBA" id="ARBA00022989"/>
    </source>
</evidence>
<dbReference type="PANTHER" id="PTHR30482:SF1">
    <property type="entry name" value="BRANCHED-CHAIN AMINO ACID TRANSPORT PERMEASE PROTEIN LIVM-RELATED"/>
    <property type="match status" value="1"/>
</dbReference>
<dbReference type="GO" id="GO:0005886">
    <property type="term" value="C:plasma membrane"/>
    <property type="evidence" value="ECO:0007669"/>
    <property type="project" value="UniProtKB-SubCell"/>
</dbReference>
<dbReference type="InterPro" id="IPR001851">
    <property type="entry name" value="ABC_transp_permease"/>
</dbReference>
<dbReference type="GO" id="GO:0015658">
    <property type="term" value="F:branched-chain amino acid transmembrane transporter activity"/>
    <property type="evidence" value="ECO:0007669"/>
    <property type="project" value="InterPro"/>
</dbReference>
<evidence type="ECO:0000256" key="3">
    <source>
        <dbReference type="ARBA" id="ARBA00022692"/>
    </source>
</evidence>
<dbReference type="AlphaFoldDB" id="A0A238ULG1"/>
<accession>A0A238ULG1</accession>
<feature type="transmembrane region" description="Helical" evidence="7">
    <location>
        <begin position="32"/>
        <end position="53"/>
    </location>
</feature>
<evidence type="ECO:0000256" key="2">
    <source>
        <dbReference type="ARBA" id="ARBA00022475"/>
    </source>
</evidence>